<dbReference type="PANTHER" id="PTHR32282:SF33">
    <property type="entry name" value="PEPTIDOGLYCAN GLYCOSYLTRANSFERASE"/>
    <property type="match status" value="1"/>
</dbReference>
<keyword evidence="2" id="KW-0121">Carboxypeptidase</keyword>
<gene>
    <name evidence="12" type="ORF">GIW81_12750</name>
</gene>
<keyword evidence="13" id="KW-1185">Reference proteome</keyword>
<evidence type="ECO:0000256" key="7">
    <source>
        <dbReference type="ARBA" id="ARBA00044770"/>
    </source>
</evidence>
<keyword evidence="10" id="KW-0472">Membrane</keyword>
<proteinExistence type="predicted"/>
<keyword evidence="5 12" id="KW-0808">Transferase</keyword>
<comment type="pathway">
    <text evidence="1">Cell wall biogenesis; peptidoglycan biosynthesis.</text>
</comment>
<evidence type="ECO:0000256" key="8">
    <source>
        <dbReference type="ARBA" id="ARBA00049902"/>
    </source>
</evidence>
<dbReference type="Gene3D" id="1.10.3810.10">
    <property type="entry name" value="Biosynthetic peptidoglycan transglycosylase-like"/>
    <property type="match status" value="1"/>
</dbReference>
<keyword evidence="6" id="KW-0511">Multifunctional enzyme</keyword>
<evidence type="ECO:0000256" key="3">
    <source>
        <dbReference type="ARBA" id="ARBA00022670"/>
    </source>
</evidence>
<dbReference type="GO" id="GO:0004180">
    <property type="term" value="F:carboxypeptidase activity"/>
    <property type="evidence" value="ECO:0007669"/>
    <property type="project" value="UniProtKB-KW"/>
</dbReference>
<evidence type="ECO:0000256" key="9">
    <source>
        <dbReference type="SAM" id="MobiDB-lite"/>
    </source>
</evidence>
<accession>A0A6I3KN72</accession>
<evidence type="ECO:0000313" key="13">
    <source>
        <dbReference type="Proteomes" id="UP000440694"/>
    </source>
</evidence>
<feature type="domain" description="Glycosyl transferase family 51" evidence="11">
    <location>
        <begin position="125"/>
        <end position="296"/>
    </location>
</feature>
<keyword evidence="10" id="KW-1133">Transmembrane helix</keyword>
<evidence type="ECO:0000256" key="4">
    <source>
        <dbReference type="ARBA" id="ARBA00022676"/>
    </source>
</evidence>
<dbReference type="SUPFAM" id="SSF53955">
    <property type="entry name" value="Lysozyme-like"/>
    <property type="match status" value="1"/>
</dbReference>
<dbReference type="InterPro" id="IPR001264">
    <property type="entry name" value="Glyco_trans_51"/>
</dbReference>
<dbReference type="Pfam" id="PF00912">
    <property type="entry name" value="Transgly"/>
    <property type="match status" value="1"/>
</dbReference>
<evidence type="ECO:0000256" key="10">
    <source>
        <dbReference type="SAM" id="Phobius"/>
    </source>
</evidence>
<dbReference type="RefSeq" id="WP_154739767.1">
    <property type="nucleotide sequence ID" value="NZ_WMBQ01000002.1"/>
</dbReference>
<dbReference type="SUPFAM" id="SSF56601">
    <property type="entry name" value="beta-lactamase/transpeptidase-like"/>
    <property type="match status" value="1"/>
</dbReference>
<protein>
    <recommendedName>
        <fullName evidence="7">peptidoglycan glycosyltransferase</fullName>
        <ecNumber evidence="7">2.4.99.28</ecNumber>
    </recommendedName>
</protein>
<keyword evidence="10" id="KW-0812">Transmembrane</keyword>
<comment type="catalytic activity">
    <reaction evidence="8">
        <text>[GlcNAc-(1-&gt;4)-Mur2Ac(oyl-L-Ala-gamma-D-Glu-L-Lys-D-Ala-D-Ala)](n)-di-trans,octa-cis-undecaprenyl diphosphate + beta-D-GlcNAc-(1-&gt;4)-Mur2Ac(oyl-L-Ala-gamma-D-Glu-L-Lys-D-Ala-D-Ala)-di-trans,octa-cis-undecaprenyl diphosphate = [GlcNAc-(1-&gt;4)-Mur2Ac(oyl-L-Ala-gamma-D-Glu-L-Lys-D-Ala-D-Ala)](n+1)-di-trans,octa-cis-undecaprenyl diphosphate + di-trans,octa-cis-undecaprenyl diphosphate + H(+)</text>
        <dbReference type="Rhea" id="RHEA:23708"/>
        <dbReference type="Rhea" id="RHEA-COMP:9602"/>
        <dbReference type="Rhea" id="RHEA-COMP:9603"/>
        <dbReference type="ChEBI" id="CHEBI:15378"/>
        <dbReference type="ChEBI" id="CHEBI:58405"/>
        <dbReference type="ChEBI" id="CHEBI:60033"/>
        <dbReference type="ChEBI" id="CHEBI:78435"/>
        <dbReference type="EC" id="2.4.99.28"/>
    </reaction>
</comment>
<dbReference type="Gene3D" id="3.40.710.10">
    <property type="entry name" value="DD-peptidase/beta-lactamase superfamily"/>
    <property type="match status" value="1"/>
</dbReference>
<dbReference type="AlphaFoldDB" id="A0A6I3KN72"/>
<dbReference type="GO" id="GO:0006508">
    <property type="term" value="P:proteolysis"/>
    <property type="evidence" value="ECO:0007669"/>
    <property type="project" value="UniProtKB-KW"/>
</dbReference>
<reference evidence="12 13" key="1">
    <citation type="submission" date="2019-11" db="EMBL/GenBank/DDBJ databases">
        <title>Identification of a novel strain.</title>
        <authorList>
            <person name="Xu Q."/>
            <person name="Wang G."/>
        </authorList>
    </citation>
    <scope>NUCLEOTIDE SEQUENCE [LARGE SCALE GENOMIC DNA]</scope>
    <source>
        <strain evidence="13">xq</strain>
    </source>
</reference>
<dbReference type="InterPro" id="IPR050396">
    <property type="entry name" value="Glycosyltr_51/Transpeptidase"/>
</dbReference>
<evidence type="ECO:0000256" key="5">
    <source>
        <dbReference type="ARBA" id="ARBA00022679"/>
    </source>
</evidence>
<keyword evidence="3" id="KW-0378">Hydrolase</keyword>
<comment type="caution">
    <text evidence="12">The sequence shown here is derived from an EMBL/GenBank/DDBJ whole genome shotgun (WGS) entry which is preliminary data.</text>
</comment>
<keyword evidence="4" id="KW-0328">Glycosyltransferase</keyword>
<evidence type="ECO:0000256" key="6">
    <source>
        <dbReference type="ARBA" id="ARBA00023268"/>
    </source>
</evidence>
<dbReference type="GO" id="GO:0008955">
    <property type="term" value="F:peptidoglycan glycosyltransferase activity"/>
    <property type="evidence" value="ECO:0007669"/>
    <property type="project" value="UniProtKB-EC"/>
</dbReference>
<name>A0A6I3KN72_9HYPH</name>
<dbReference type="InterPro" id="IPR012338">
    <property type="entry name" value="Beta-lactam/transpept-like"/>
</dbReference>
<feature type="compositionally biased region" description="Low complexity" evidence="9">
    <location>
        <begin position="790"/>
        <end position="806"/>
    </location>
</feature>
<dbReference type="Proteomes" id="UP000440694">
    <property type="component" value="Unassembled WGS sequence"/>
</dbReference>
<evidence type="ECO:0000256" key="2">
    <source>
        <dbReference type="ARBA" id="ARBA00022645"/>
    </source>
</evidence>
<sequence length="814" mass="88046">MLVVFRVLVRALELLALLPFRILHLLLDRVAFNPRLGPLRHVAAAGIFYVCSALILVYVLAPIRGAVGHYTLGPKLHYDAERWLATAIYDARGSFVGTFDPRLDSLRDVNYTSEAIDVGDYVANPDHKSIPVREVPEQYWQCLVYHEDRNLGGVLNPFGIDLPGVLKIPFSTVRRSIAAKRLVLGVGGSTLSMQLVRVIYKTPPHASEGALVKLKRKFGEWWLAPVIYRELTGNGSQTALKQWAANHLWLAQRTGGAPLHGIELTSRIVFGKESPDLTIAEQFVLASAVNRPIILMEGSERLNAVRLDRWRYIVEVRARTCAEKLIKDEALQKEVLFDLVAMAAGPPDPKIKPRLQHALDEYAPGQALAALANPVIRANALMPAARYGVREEMKQRYGFAWRDHVRGITTTFDVVKNLALGGVIRGKLANVDGKYADKIDAGFTLDPAKISDERHSPGVIVAAANADGEIVRYYEQGENAAYFGSPFARETGTGYYDSGRESRMVASTGKIIAAIAIANTMRDTPQSLYLDAHAPAQGLETCARGEQRQGRRAVVAFACSLNDPLMNRTAQVGQGRVQRLIDQLGFNMPPVNADGSGTPPSTAVVLGQVAAAPRRVHHLAGVVLASLIGRGGTPLPAPTLVKQYDFTNTNEPEPDRARKIVPNSIIRAGGRSLVRALLQAPLCYEAAGKPTGTLKDLSAWCAARRPGLNLHFAKTGTQVTEDSDATVDAWVAGGLQFASGAAYSYVVVVGTGSAREPWARNLHAAQVAVPLVDALLADLEAEASGKKRAPIVPAKKAPAASVSGAKKPARLTSN</sequence>
<feature type="transmembrane region" description="Helical" evidence="10">
    <location>
        <begin position="39"/>
        <end position="61"/>
    </location>
</feature>
<feature type="region of interest" description="Disordered" evidence="9">
    <location>
        <begin position="783"/>
        <end position="814"/>
    </location>
</feature>
<dbReference type="InterPro" id="IPR036950">
    <property type="entry name" value="PBP_transglycosylase"/>
</dbReference>
<evidence type="ECO:0000256" key="1">
    <source>
        <dbReference type="ARBA" id="ARBA00004752"/>
    </source>
</evidence>
<dbReference type="EC" id="2.4.99.28" evidence="7"/>
<dbReference type="InterPro" id="IPR023346">
    <property type="entry name" value="Lysozyme-like_dom_sf"/>
</dbReference>
<keyword evidence="3" id="KW-0645">Protease</keyword>
<dbReference type="EMBL" id="WMBQ01000002">
    <property type="protein sequence ID" value="MTD95202.1"/>
    <property type="molecule type" value="Genomic_DNA"/>
</dbReference>
<evidence type="ECO:0000259" key="11">
    <source>
        <dbReference type="Pfam" id="PF00912"/>
    </source>
</evidence>
<organism evidence="12 13">
    <name type="scientific">Hyphomicrobium album</name>
    <dbReference type="NCBI Taxonomy" id="2665159"/>
    <lineage>
        <taxon>Bacteria</taxon>
        <taxon>Pseudomonadati</taxon>
        <taxon>Pseudomonadota</taxon>
        <taxon>Alphaproteobacteria</taxon>
        <taxon>Hyphomicrobiales</taxon>
        <taxon>Hyphomicrobiaceae</taxon>
        <taxon>Hyphomicrobium</taxon>
    </lineage>
</organism>
<dbReference type="PANTHER" id="PTHR32282">
    <property type="entry name" value="BINDING PROTEIN TRANSPEPTIDASE, PUTATIVE-RELATED"/>
    <property type="match status" value="1"/>
</dbReference>
<evidence type="ECO:0000313" key="12">
    <source>
        <dbReference type="EMBL" id="MTD95202.1"/>
    </source>
</evidence>